<dbReference type="KEGG" id="saq:Sare_3358"/>
<sequence>MGRAVGEALGEALRRGASPNATRAIGVPVTVGDVTVVLAPAVGSTDDCARSPAHPTVNSTTASAPAPIRSTVMSPHPSIDAR</sequence>
<accession>A8LW51</accession>
<dbReference type="AlphaFoldDB" id="A8LW51"/>
<evidence type="ECO:0000256" key="1">
    <source>
        <dbReference type="SAM" id="MobiDB-lite"/>
    </source>
</evidence>
<proteinExistence type="predicted"/>
<gene>
    <name evidence="2" type="ordered locus">Sare_3358</name>
</gene>
<reference evidence="2" key="1">
    <citation type="submission" date="2007-10" db="EMBL/GenBank/DDBJ databases">
        <title>Complete sequence of Salinispora arenicola CNS-205.</title>
        <authorList>
            <consortium name="US DOE Joint Genome Institute"/>
            <person name="Copeland A."/>
            <person name="Lucas S."/>
            <person name="Lapidus A."/>
            <person name="Barry K."/>
            <person name="Glavina del Rio T."/>
            <person name="Dalin E."/>
            <person name="Tice H."/>
            <person name="Pitluck S."/>
            <person name="Foster B."/>
            <person name="Schmutz J."/>
            <person name="Larimer F."/>
            <person name="Land M."/>
            <person name="Hauser L."/>
            <person name="Kyrpides N."/>
            <person name="Ivanova N."/>
            <person name="Jensen P.R."/>
            <person name="Moore B.S."/>
            <person name="Penn K."/>
            <person name="Jenkins C."/>
            <person name="Udwary D."/>
            <person name="Xiang L."/>
            <person name="Gontang E."/>
            <person name="Richardson P."/>
        </authorList>
    </citation>
    <scope>NUCLEOTIDE SEQUENCE [LARGE SCALE GENOMIC DNA]</scope>
    <source>
        <strain evidence="2">CNS-205</strain>
    </source>
</reference>
<feature type="region of interest" description="Disordered" evidence="1">
    <location>
        <begin position="44"/>
        <end position="82"/>
    </location>
</feature>
<evidence type="ECO:0000313" key="2">
    <source>
        <dbReference type="EMBL" id="ABV99160.1"/>
    </source>
</evidence>
<dbReference type="HOGENOM" id="CLU_2556257_0_0_11"/>
<name>A8LW51_SALAI</name>
<feature type="region of interest" description="Disordered" evidence="1">
    <location>
        <begin position="1"/>
        <end position="22"/>
    </location>
</feature>
<organism evidence="2">
    <name type="scientific">Salinispora arenicola (strain CNS-205)</name>
    <dbReference type="NCBI Taxonomy" id="391037"/>
    <lineage>
        <taxon>Bacteria</taxon>
        <taxon>Bacillati</taxon>
        <taxon>Actinomycetota</taxon>
        <taxon>Actinomycetes</taxon>
        <taxon>Micromonosporales</taxon>
        <taxon>Micromonosporaceae</taxon>
        <taxon>Salinispora</taxon>
    </lineage>
</organism>
<protein>
    <submittedName>
        <fullName evidence="2">Uncharacterized protein</fullName>
    </submittedName>
</protein>
<dbReference type="EMBL" id="CP000850">
    <property type="protein sequence ID" value="ABV99160.1"/>
    <property type="molecule type" value="Genomic_DNA"/>
</dbReference>